<dbReference type="EMBL" id="CP084166">
    <property type="protein sequence ID" value="UJG41306.1"/>
    <property type="molecule type" value="Genomic_DNA"/>
</dbReference>
<dbReference type="InterPro" id="IPR037232">
    <property type="entry name" value="NADH_quin_OxRdtase_su_C/D-like"/>
</dbReference>
<dbReference type="Pfam" id="PF00329">
    <property type="entry name" value="Complex1_30kDa"/>
    <property type="match status" value="1"/>
</dbReference>
<organism evidence="3">
    <name type="scientific">Candidatus Heimdallarchaeum aukensis</name>
    <dbReference type="NCBI Taxonomy" id="2876573"/>
    <lineage>
        <taxon>Archaea</taxon>
        <taxon>Promethearchaeati</taxon>
        <taxon>Candidatus Heimdallarchaeota</taxon>
        <taxon>Candidatus Heimdallarchaeia (ex Rinke et al. 2021) (nom. nud.)</taxon>
        <taxon>Candidatus Heimdallarchaeales</taxon>
        <taxon>Candidatus Heimdallarchaeaceae</taxon>
        <taxon>Candidatus Heimdallarchaeum</taxon>
    </lineage>
</organism>
<feature type="domain" description="NADH:ubiquinone oxidoreductase 30kDa subunit" evidence="2">
    <location>
        <begin position="39"/>
        <end position="158"/>
    </location>
</feature>
<evidence type="ECO:0000256" key="1">
    <source>
        <dbReference type="ARBA" id="ARBA00007569"/>
    </source>
</evidence>
<dbReference type="InterPro" id="IPR001268">
    <property type="entry name" value="NADH_UbQ_OxRdtase_30kDa_su"/>
</dbReference>
<evidence type="ECO:0000259" key="2">
    <source>
        <dbReference type="Pfam" id="PF00329"/>
    </source>
</evidence>
<dbReference type="Gene3D" id="3.30.460.80">
    <property type="entry name" value="NADH:ubiquinone oxidoreductase, 30kDa subunit"/>
    <property type="match status" value="1"/>
</dbReference>
<evidence type="ECO:0000313" key="3">
    <source>
        <dbReference type="EMBL" id="UJG41306.1"/>
    </source>
</evidence>
<name>A0A9Y1FLT1_9ARCH</name>
<dbReference type="AlphaFoldDB" id="A0A9Y1FLT1"/>
<protein>
    <submittedName>
        <fullName evidence="3">NADH-quinone oxidoreductase subunit C</fullName>
    </submittedName>
</protein>
<sequence>MSVVEKEKNNLDKEEKIVTALSKKLNKKVNIQRKKRLWVSIEPKEIVDACSIAYDMGFEHLSTISVTDWIEKNNFEIAYHLWSYKEKMLLTIKTRINRENPTISSVTSLWSKNAELCERECHEFYGVIFEGNVNLTPLMLEDWTGPPPFRKDFDWRKYVQQEYYDESNPREDIYFEVKK</sequence>
<proteinExistence type="inferred from homology"/>
<dbReference type="Proteomes" id="UP001201020">
    <property type="component" value="Chromosome"/>
</dbReference>
<reference evidence="3" key="1">
    <citation type="journal article" date="2022" name="Nat. Microbiol.">
        <title>Unique mobile elements and scalable gene flow at the prokaryote-eukaryote boundary revealed by circularized Asgard archaea genomes.</title>
        <authorList>
            <person name="Wu F."/>
            <person name="Speth D.R."/>
            <person name="Philosof A."/>
            <person name="Cremiere A."/>
            <person name="Narayanan A."/>
            <person name="Barco R.A."/>
            <person name="Connon S.A."/>
            <person name="Amend J.P."/>
            <person name="Antoshechkin I.A."/>
            <person name="Orphan V.J."/>
        </authorList>
    </citation>
    <scope>NUCLEOTIDE SEQUENCE</scope>
    <source>
        <strain evidence="3">PM71</strain>
    </source>
</reference>
<dbReference type="GO" id="GO:0008137">
    <property type="term" value="F:NADH dehydrogenase (ubiquinone) activity"/>
    <property type="evidence" value="ECO:0007669"/>
    <property type="project" value="InterPro"/>
</dbReference>
<accession>A0A9Y1FLT1</accession>
<gene>
    <name evidence="3" type="ORF">K9W45_02320</name>
</gene>
<comment type="similarity">
    <text evidence="1">Belongs to the complex I 30 kDa subunit family.</text>
</comment>
<dbReference type="PANTHER" id="PTHR10884:SF14">
    <property type="entry name" value="NADH DEHYDROGENASE [UBIQUINONE] IRON-SULFUR PROTEIN 3, MITOCHONDRIAL"/>
    <property type="match status" value="1"/>
</dbReference>
<dbReference type="PANTHER" id="PTHR10884">
    <property type="entry name" value="NADH DEHYDROGENASE UBIQUINONE IRON-SULFUR PROTEIN 3"/>
    <property type="match status" value="1"/>
</dbReference>
<dbReference type="SUPFAM" id="SSF143243">
    <property type="entry name" value="Nqo5-like"/>
    <property type="match status" value="1"/>
</dbReference>